<evidence type="ECO:0000313" key="1">
    <source>
        <dbReference type="EMBL" id="JAH95945.1"/>
    </source>
</evidence>
<name>A0A0E9X224_ANGAN</name>
<protein>
    <submittedName>
        <fullName evidence="1">Uncharacterized protein</fullName>
    </submittedName>
</protein>
<dbReference type="AlphaFoldDB" id="A0A0E9X224"/>
<reference evidence="1" key="1">
    <citation type="submission" date="2014-11" db="EMBL/GenBank/DDBJ databases">
        <authorList>
            <person name="Amaro Gonzalez C."/>
        </authorList>
    </citation>
    <scope>NUCLEOTIDE SEQUENCE</scope>
</reference>
<reference evidence="1" key="2">
    <citation type="journal article" date="2015" name="Fish Shellfish Immunol.">
        <title>Early steps in the European eel (Anguilla anguilla)-Vibrio vulnificus interaction in the gills: Role of the RtxA13 toxin.</title>
        <authorList>
            <person name="Callol A."/>
            <person name="Pajuelo D."/>
            <person name="Ebbesson L."/>
            <person name="Teles M."/>
            <person name="MacKenzie S."/>
            <person name="Amaro C."/>
        </authorList>
    </citation>
    <scope>NUCLEOTIDE SEQUENCE</scope>
</reference>
<accession>A0A0E9X224</accession>
<organism evidence="1">
    <name type="scientific">Anguilla anguilla</name>
    <name type="common">European freshwater eel</name>
    <name type="synonym">Muraena anguilla</name>
    <dbReference type="NCBI Taxonomy" id="7936"/>
    <lineage>
        <taxon>Eukaryota</taxon>
        <taxon>Metazoa</taxon>
        <taxon>Chordata</taxon>
        <taxon>Craniata</taxon>
        <taxon>Vertebrata</taxon>
        <taxon>Euteleostomi</taxon>
        <taxon>Actinopterygii</taxon>
        <taxon>Neopterygii</taxon>
        <taxon>Teleostei</taxon>
        <taxon>Anguilliformes</taxon>
        <taxon>Anguillidae</taxon>
        <taxon>Anguilla</taxon>
    </lineage>
</organism>
<sequence>MATFKNEQQMPVITCICMKTGYSAVHKYLDSVSVILRLKCRLSRAFQSILGRNYSPLYSPILGGQKLLHSRLQFAERHVF</sequence>
<dbReference type="EMBL" id="GBXM01012632">
    <property type="protein sequence ID" value="JAH95945.1"/>
    <property type="molecule type" value="Transcribed_RNA"/>
</dbReference>
<proteinExistence type="predicted"/>